<dbReference type="SMART" id="SM00448">
    <property type="entry name" value="REC"/>
    <property type="match status" value="1"/>
</dbReference>
<dbReference type="STRING" id="1416801.SAMN05192553_10597"/>
<evidence type="ECO:0000313" key="5">
    <source>
        <dbReference type="Proteomes" id="UP000199403"/>
    </source>
</evidence>
<keyword evidence="5" id="KW-1185">Reference proteome</keyword>
<dbReference type="RefSeq" id="WP_092176382.1">
    <property type="nucleotide sequence ID" value="NZ_FNZH01000005.1"/>
</dbReference>
<feature type="modified residue" description="4-aspartylphosphate" evidence="1">
    <location>
        <position position="55"/>
    </location>
</feature>
<feature type="domain" description="HTH LytTR-type" evidence="3">
    <location>
        <begin position="169"/>
        <end position="250"/>
    </location>
</feature>
<accession>A0A1H6ZX57</accession>
<dbReference type="PROSITE" id="PS50930">
    <property type="entry name" value="HTH_LYTTR"/>
    <property type="match status" value="1"/>
</dbReference>
<keyword evidence="1" id="KW-0597">Phosphoprotein</keyword>
<dbReference type="PANTHER" id="PTHR37299">
    <property type="entry name" value="TRANSCRIPTIONAL REGULATOR-RELATED"/>
    <property type="match status" value="1"/>
</dbReference>
<proteinExistence type="predicted"/>
<dbReference type="Gene3D" id="3.40.50.2300">
    <property type="match status" value="1"/>
</dbReference>
<dbReference type="InterPro" id="IPR007492">
    <property type="entry name" value="LytTR_DNA-bd_dom"/>
</dbReference>
<dbReference type="InterPro" id="IPR001789">
    <property type="entry name" value="Sig_transdc_resp-reg_receiver"/>
</dbReference>
<keyword evidence="4" id="KW-0238">DNA-binding</keyword>
<protein>
    <submittedName>
        <fullName evidence="4">DNA-binding response regulator, LytR/AlgR family</fullName>
    </submittedName>
</protein>
<dbReference type="Pfam" id="PF04397">
    <property type="entry name" value="LytTR"/>
    <property type="match status" value="1"/>
</dbReference>
<organism evidence="4 5">
    <name type="scientific">Cyclobacterium xiamenense</name>
    <dbReference type="NCBI Taxonomy" id="1297121"/>
    <lineage>
        <taxon>Bacteria</taxon>
        <taxon>Pseudomonadati</taxon>
        <taxon>Bacteroidota</taxon>
        <taxon>Cytophagia</taxon>
        <taxon>Cytophagales</taxon>
        <taxon>Cyclobacteriaceae</taxon>
        <taxon>Cyclobacterium</taxon>
    </lineage>
</organism>
<evidence type="ECO:0000256" key="1">
    <source>
        <dbReference type="PROSITE-ProRule" id="PRU00169"/>
    </source>
</evidence>
<gene>
    <name evidence="4" type="ORF">SAMN05192553_10597</name>
</gene>
<dbReference type="SUPFAM" id="SSF52172">
    <property type="entry name" value="CheY-like"/>
    <property type="match status" value="1"/>
</dbReference>
<dbReference type="InterPro" id="IPR011006">
    <property type="entry name" value="CheY-like_superfamily"/>
</dbReference>
<reference evidence="5" key="1">
    <citation type="submission" date="2016-10" db="EMBL/GenBank/DDBJ databases">
        <authorList>
            <person name="Varghese N."/>
            <person name="Submissions S."/>
        </authorList>
    </citation>
    <scope>NUCLEOTIDE SEQUENCE [LARGE SCALE GENOMIC DNA]</scope>
    <source>
        <strain evidence="5">IBRC-M 10761</strain>
    </source>
</reference>
<dbReference type="SMART" id="SM00850">
    <property type="entry name" value="LytTR"/>
    <property type="match status" value="1"/>
</dbReference>
<dbReference type="Proteomes" id="UP000199403">
    <property type="component" value="Unassembled WGS sequence"/>
</dbReference>
<dbReference type="EMBL" id="FNZH01000005">
    <property type="protein sequence ID" value="SEJ56217.1"/>
    <property type="molecule type" value="Genomic_DNA"/>
</dbReference>
<dbReference type="GO" id="GO:0000156">
    <property type="term" value="F:phosphorelay response regulator activity"/>
    <property type="evidence" value="ECO:0007669"/>
    <property type="project" value="InterPro"/>
</dbReference>
<name>A0A1H6ZX57_9BACT</name>
<dbReference type="GO" id="GO:0003677">
    <property type="term" value="F:DNA binding"/>
    <property type="evidence" value="ECO:0007669"/>
    <property type="project" value="UniProtKB-KW"/>
</dbReference>
<dbReference type="InterPro" id="IPR046947">
    <property type="entry name" value="LytR-like"/>
</dbReference>
<dbReference type="Pfam" id="PF00072">
    <property type="entry name" value="Response_reg"/>
    <property type="match status" value="1"/>
</dbReference>
<feature type="domain" description="Response regulatory" evidence="2">
    <location>
        <begin position="2"/>
        <end position="115"/>
    </location>
</feature>
<dbReference type="AlphaFoldDB" id="A0A1H6ZX57"/>
<evidence type="ECO:0000313" key="4">
    <source>
        <dbReference type="EMBL" id="SEJ56217.1"/>
    </source>
</evidence>
<dbReference type="Gene3D" id="2.40.50.1020">
    <property type="entry name" value="LytTr DNA-binding domain"/>
    <property type="match status" value="1"/>
</dbReference>
<sequence>MNALIVEDEAHTASLLQEIIEQDDDFIVIEKLESIAEAVQYLSKYQKNLDILFFDIQLADGKSFEIFKHVDVTVPIVFCTAYDEYTLQAIKNNGIDYVLKPFKEEEIHGALQKYKKLVSSLQAKNAAPVLMQTQDDKKFQKSFLTQHREKSVIKKVEEIAAFTVEYENVYLYTFGGDKYPIFKKLEYVESVCDPSRFFRVNRQVLVNREAIQSFEPYFNRKIILQLRVQLPEQTVVSRLKVSPFKEWLEG</sequence>
<dbReference type="OrthoDB" id="1420878at2"/>
<dbReference type="PROSITE" id="PS50110">
    <property type="entry name" value="RESPONSE_REGULATORY"/>
    <property type="match status" value="1"/>
</dbReference>
<evidence type="ECO:0000259" key="3">
    <source>
        <dbReference type="PROSITE" id="PS50930"/>
    </source>
</evidence>
<evidence type="ECO:0000259" key="2">
    <source>
        <dbReference type="PROSITE" id="PS50110"/>
    </source>
</evidence>
<dbReference type="PANTHER" id="PTHR37299:SF1">
    <property type="entry name" value="STAGE 0 SPORULATION PROTEIN A HOMOLOG"/>
    <property type="match status" value="1"/>
</dbReference>